<keyword evidence="7" id="KW-1185">Reference proteome</keyword>
<evidence type="ECO:0000256" key="1">
    <source>
        <dbReference type="ARBA" id="ARBA00004418"/>
    </source>
</evidence>
<comment type="similarity">
    <text evidence="2">Belongs to the bacterial solute-binding protein 5 family.</text>
</comment>
<dbReference type="InterPro" id="IPR000914">
    <property type="entry name" value="SBP_5_dom"/>
</dbReference>
<dbReference type="PIRSF" id="PIRSF002741">
    <property type="entry name" value="MppA"/>
    <property type="match status" value="1"/>
</dbReference>
<protein>
    <submittedName>
        <fullName evidence="6">Peptide/nickel transport system substrate-binding protein</fullName>
    </submittedName>
</protein>
<dbReference type="Proteomes" id="UP000278222">
    <property type="component" value="Unassembled WGS sequence"/>
</dbReference>
<feature type="domain" description="Solute-binding protein family 5" evidence="5">
    <location>
        <begin position="88"/>
        <end position="461"/>
    </location>
</feature>
<evidence type="ECO:0000256" key="2">
    <source>
        <dbReference type="ARBA" id="ARBA00005695"/>
    </source>
</evidence>
<keyword evidence="3" id="KW-0813">Transport</keyword>
<evidence type="ECO:0000313" key="7">
    <source>
        <dbReference type="Proteomes" id="UP000278222"/>
    </source>
</evidence>
<dbReference type="AlphaFoldDB" id="A0A3N1LIG5"/>
<comment type="caution">
    <text evidence="6">The sequence shown here is derived from an EMBL/GenBank/DDBJ whole genome shotgun (WGS) entry which is preliminary data.</text>
</comment>
<dbReference type="Gene3D" id="3.40.190.10">
    <property type="entry name" value="Periplasmic binding protein-like II"/>
    <property type="match status" value="1"/>
</dbReference>
<gene>
    <name evidence="6" type="ORF">EDC65_2940</name>
</gene>
<organism evidence="6 7">
    <name type="scientific">Stella humosa</name>
    <dbReference type="NCBI Taxonomy" id="94"/>
    <lineage>
        <taxon>Bacteria</taxon>
        <taxon>Pseudomonadati</taxon>
        <taxon>Pseudomonadota</taxon>
        <taxon>Alphaproteobacteria</taxon>
        <taxon>Rhodospirillales</taxon>
        <taxon>Stellaceae</taxon>
        <taxon>Stella</taxon>
    </lineage>
</organism>
<dbReference type="PANTHER" id="PTHR30290:SF9">
    <property type="entry name" value="OLIGOPEPTIDE-BINDING PROTEIN APPA"/>
    <property type="match status" value="1"/>
</dbReference>
<dbReference type="Pfam" id="PF00496">
    <property type="entry name" value="SBP_bac_5"/>
    <property type="match status" value="1"/>
</dbReference>
<dbReference type="GO" id="GO:1904680">
    <property type="term" value="F:peptide transmembrane transporter activity"/>
    <property type="evidence" value="ECO:0007669"/>
    <property type="project" value="TreeGrafter"/>
</dbReference>
<dbReference type="EMBL" id="RJKX01000014">
    <property type="protein sequence ID" value="ROP91080.1"/>
    <property type="molecule type" value="Genomic_DNA"/>
</dbReference>
<evidence type="ECO:0000256" key="4">
    <source>
        <dbReference type="ARBA" id="ARBA00022729"/>
    </source>
</evidence>
<keyword evidence="4" id="KW-0732">Signal</keyword>
<name>A0A3N1LIG5_9PROT</name>
<reference evidence="6 7" key="1">
    <citation type="submission" date="2018-11" db="EMBL/GenBank/DDBJ databases">
        <title>Genomic Encyclopedia of Type Strains, Phase IV (KMG-IV): sequencing the most valuable type-strain genomes for metagenomic binning, comparative biology and taxonomic classification.</title>
        <authorList>
            <person name="Goeker M."/>
        </authorList>
    </citation>
    <scope>NUCLEOTIDE SEQUENCE [LARGE SCALE GENOMIC DNA]</scope>
    <source>
        <strain evidence="6 7">DSM 5900</strain>
    </source>
</reference>
<dbReference type="Gene3D" id="3.10.105.10">
    <property type="entry name" value="Dipeptide-binding Protein, Domain 3"/>
    <property type="match status" value="1"/>
</dbReference>
<comment type="subcellular location">
    <subcellularLocation>
        <location evidence="1">Periplasm</location>
    </subcellularLocation>
</comment>
<dbReference type="InterPro" id="IPR030678">
    <property type="entry name" value="Peptide/Ni-bd"/>
</dbReference>
<dbReference type="GO" id="GO:0030288">
    <property type="term" value="C:outer membrane-bounded periplasmic space"/>
    <property type="evidence" value="ECO:0007669"/>
    <property type="project" value="UniProtKB-ARBA"/>
</dbReference>
<proteinExistence type="inferred from homology"/>
<evidence type="ECO:0000256" key="3">
    <source>
        <dbReference type="ARBA" id="ARBA00022448"/>
    </source>
</evidence>
<dbReference type="RefSeq" id="WP_123690691.1">
    <property type="nucleotide sequence ID" value="NZ_AP019700.1"/>
</dbReference>
<dbReference type="PANTHER" id="PTHR30290">
    <property type="entry name" value="PERIPLASMIC BINDING COMPONENT OF ABC TRANSPORTER"/>
    <property type="match status" value="1"/>
</dbReference>
<dbReference type="OrthoDB" id="9803988at2"/>
<dbReference type="GO" id="GO:0015833">
    <property type="term" value="P:peptide transport"/>
    <property type="evidence" value="ECO:0007669"/>
    <property type="project" value="TreeGrafter"/>
</dbReference>
<evidence type="ECO:0000259" key="5">
    <source>
        <dbReference type="Pfam" id="PF00496"/>
    </source>
</evidence>
<dbReference type="InterPro" id="IPR039424">
    <property type="entry name" value="SBP_5"/>
</dbReference>
<dbReference type="SUPFAM" id="SSF53850">
    <property type="entry name" value="Periplasmic binding protein-like II"/>
    <property type="match status" value="1"/>
</dbReference>
<dbReference type="GO" id="GO:0043190">
    <property type="term" value="C:ATP-binding cassette (ABC) transporter complex"/>
    <property type="evidence" value="ECO:0007669"/>
    <property type="project" value="InterPro"/>
</dbReference>
<sequence>MMPKASASGGRPRLARTLTAAAGLIAGAAAMATIGLSSPAVAQGKTLRWAHSNDATTMDPYGAYIPVNASLLNNIYEPLVRYDRQYRFEPSLATEWTMLAPDRWRFVLRRGVKFHDGNPFTAEDVVASLQRASDPNSPYRPATQMIKEVVAIDDHTVEIVLQGPYPIILNDLAGVYIMDRQWLEKNDTLRAVNPAKGEESFATRNTNGTGPFRLVSRRPDVETVMEANPDWWDKPEHNIEKIVYRPLGADATRVAALLSGEVDLVTPIAVQDVDRIRRSQDLKVIEIPDLKVALFGLNIGAAELNDSDVKGRNPLGDVRVRQALYQAVDRDAITRRLLRGLTVPTHALVASEIQGYAPEIAAEPAPFDPDAAKRLLAEAGYPDGFRVGFDCPTERFVNGEQVCQAVVGMWARIGVKAAFQTHPYAPYLKKVLNGQADIYILGWANTPQLDAFSILNNVFHTKAPRSGTWNPGKYGNPKVDALIDQIGVEVDPAKRQGLMKDAFLAIKADYAALPLYREPLVLGARRNVEMWAAPDAKVRVWLTRMN</sequence>
<accession>A0A3N1LIG5</accession>
<evidence type="ECO:0000313" key="6">
    <source>
        <dbReference type="EMBL" id="ROP91080.1"/>
    </source>
</evidence>
<dbReference type="CDD" id="cd08498">
    <property type="entry name" value="PBP2_NikA_DppA_OppA_like_2"/>
    <property type="match status" value="1"/>
</dbReference>